<protein>
    <submittedName>
        <fullName evidence="1">Uncharacterized protein</fullName>
    </submittedName>
</protein>
<accession>A0A3G5AJ48</accession>
<dbReference type="EMBL" id="MK072544">
    <property type="protein sequence ID" value="AYV87225.1"/>
    <property type="molecule type" value="Genomic_DNA"/>
</dbReference>
<reference evidence="1" key="1">
    <citation type="submission" date="2018-10" db="EMBL/GenBank/DDBJ databases">
        <title>Hidden diversity of soil giant viruses.</title>
        <authorList>
            <person name="Schulz F."/>
            <person name="Alteio L."/>
            <person name="Goudeau D."/>
            <person name="Ryan E.M."/>
            <person name="Malmstrom R.R."/>
            <person name="Blanchard J."/>
            <person name="Woyke T."/>
        </authorList>
    </citation>
    <scope>NUCLEOTIDE SEQUENCE</scope>
    <source>
        <strain evidence="1">SYV1</strain>
    </source>
</reference>
<name>A0A3G5AJ48_9VIRU</name>
<gene>
    <name evidence="1" type="ORF">Sylvanvirus38_4</name>
</gene>
<organism evidence="1">
    <name type="scientific">Sylvanvirus sp</name>
    <dbReference type="NCBI Taxonomy" id="2487774"/>
    <lineage>
        <taxon>Viruses</taxon>
    </lineage>
</organism>
<proteinExistence type="predicted"/>
<evidence type="ECO:0000313" key="1">
    <source>
        <dbReference type="EMBL" id="AYV87225.1"/>
    </source>
</evidence>
<sequence>MSIHSRVFSFDGDIYQMILESDEKEICEQVKSNGVWVELINLLLLHWNCSYRPFRDNCVRCPACFLVFEGHGPCPHIIEKDGSFHRWNNPNDQVIIKLLTAIIRYAPLHLLLTLHSEEYIHGFVFKCSYWFDKKECLPLLRELITRVFKHMKNPLLHLKRMTSVYEHAMEDDKYRYTSASFNLLQSEISALEDTEHDDSDHLDSSKY</sequence>